<feature type="region of interest" description="Disordered" evidence="1">
    <location>
        <begin position="15"/>
        <end position="269"/>
    </location>
</feature>
<evidence type="ECO:0008006" key="4">
    <source>
        <dbReference type="Google" id="ProtNLM"/>
    </source>
</evidence>
<feature type="compositionally biased region" description="Polar residues" evidence="1">
    <location>
        <begin position="73"/>
        <end position="107"/>
    </location>
</feature>
<protein>
    <recommendedName>
        <fullName evidence="4">Glycine-rich cell wall structural protein 1</fullName>
    </recommendedName>
</protein>
<evidence type="ECO:0000256" key="1">
    <source>
        <dbReference type="SAM" id="MobiDB-lite"/>
    </source>
</evidence>
<gene>
    <name evidence="2" type="ORF">VTK73DRAFT_5173</name>
</gene>
<accession>A0ABR3XXQ3</accession>
<evidence type="ECO:0000313" key="3">
    <source>
        <dbReference type="Proteomes" id="UP001586593"/>
    </source>
</evidence>
<keyword evidence="3" id="KW-1185">Reference proteome</keyword>
<evidence type="ECO:0000313" key="2">
    <source>
        <dbReference type="EMBL" id="KAL1880788.1"/>
    </source>
</evidence>
<feature type="compositionally biased region" description="Basic and acidic residues" evidence="1">
    <location>
        <begin position="212"/>
        <end position="225"/>
    </location>
</feature>
<organism evidence="2 3">
    <name type="scientific">Phialemonium thermophilum</name>
    <dbReference type="NCBI Taxonomy" id="223376"/>
    <lineage>
        <taxon>Eukaryota</taxon>
        <taxon>Fungi</taxon>
        <taxon>Dikarya</taxon>
        <taxon>Ascomycota</taxon>
        <taxon>Pezizomycotina</taxon>
        <taxon>Sordariomycetes</taxon>
        <taxon>Sordariomycetidae</taxon>
        <taxon>Cephalothecales</taxon>
        <taxon>Cephalothecaceae</taxon>
        <taxon>Phialemonium</taxon>
    </lineage>
</organism>
<reference evidence="2 3" key="1">
    <citation type="journal article" date="2024" name="Commun. Biol.">
        <title>Comparative genomic analysis of thermophilic fungi reveals convergent evolutionary adaptations and gene losses.</title>
        <authorList>
            <person name="Steindorff A.S."/>
            <person name="Aguilar-Pontes M.V."/>
            <person name="Robinson A.J."/>
            <person name="Andreopoulos B."/>
            <person name="LaButti K."/>
            <person name="Kuo A."/>
            <person name="Mondo S."/>
            <person name="Riley R."/>
            <person name="Otillar R."/>
            <person name="Haridas S."/>
            <person name="Lipzen A."/>
            <person name="Grimwood J."/>
            <person name="Schmutz J."/>
            <person name="Clum A."/>
            <person name="Reid I.D."/>
            <person name="Moisan M.C."/>
            <person name="Butler G."/>
            <person name="Nguyen T.T.M."/>
            <person name="Dewar K."/>
            <person name="Conant G."/>
            <person name="Drula E."/>
            <person name="Henrissat B."/>
            <person name="Hansel C."/>
            <person name="Singer S."/>
            <person name="Hutchinson M.I."/>
            <person name="de Vries R.P."/>
            <person name="Natvig D.O."/>
            <person name="Powell A.J."/>
            <person name="Tsang A."/>
            <person name="Grigoriev I.V."/>
        </authorList>
    </citation>
    <scope>NUCLEOTIDE SEQUENCE [LARGE SCALE GENOMIC DNA]</scope>
    <source>
        <strain evidence="2 3">ATCC 24622</strain>
    </source>
</reference>
<sequence>METISNMANAAAKAVWGTNEYNEEPVSGKTGDVSKGEPYDAGNASEQNEATTVKGAGNLGRSNGAGSGEDASRLQSSSTGKGDQSRAQQDVRSPTNPQTTLSQSNERSNVDDSGAGNADGARAGGSMLDTDSNPEKVDGPGPRPIDEVARERGGDAGNVQSSDEEHKQQGSDASAGDGPQKESHGSGTGEQYVKSTGLKADGGDFDATKPGAGREADRLLEEKGIHKGSNNKGSAGGDGDGQDRDSSGNGKKKLGEKIKAKLHKSHGSG</sequence>
<name>A0ABR3XXQ3_9PEZI</name>
<proteinExistence type="predicted"/>
<dbReference type="Proteomes" id="UP001586593">
    <property type="component" value="Unassembled WGS sequence"/>
</dbReference>
<feature type="compositionally biased region" description="Low complexity" evidence="1">
    <location>
        <begin position="111"/>
        <end position="125"/>
    </location>
</feature>
<dbReference type="EMBL" id="JAZHXJ010000029">
    <property type="protein sequence ID" value="KAL1880788.1"/>
    <property type="molecule type" value="Genomic_DNA"/>
</dbReference>
<feature type="compositionally biased region" description="Basic and acidic residues" evidence="1">
    <location>
        <begin position="133"/>
        <end position="154"/>
    </location>
</feature>
<comment type="caution">
    <text evidence="2">The sequence shown here is derived from an EMBL/GenBank/DDBJ whole genome shotgun (WGS) entry which is preliminary data.</text>
</comment>
<feature type="compositionally biased region" description="Basic residues" evidence="1">
    <location>
        <begin position="260"/>
        <end position="269"/>
    </location>
</feature>